<evidence type="ECO:0000313" key="3">
    <source>
        <dbReference type="EMBL" id="SNV43794.1"/>
    </source>
</evidence>
<gene>
    <name evidence="3" type="ORF">SAMEA4504048_01749</name>
</gene>
<feature type="signal peptide" evidence="2">
    <location>
        <begin position="1"/>
        <end position="23"/>
    </location>
</feature>
<feature type="chain" id="PRO_5012444428" evidence="2">
    <location>
        <begin position="24"/>
        <end position="168"/>
    </location>
</feature>
<evidence type="ECO:0000256" key="1">
    <source>
        <dbReference type="SAM" id="MobiDB-lite"/>
    </source>
</evidence>
<dbReference type="EMBL" id="LT906454">
    <property type="protein sequence ID" value="SNV43794.1"/>
    <property type="molecule type" value="Genomic_DNA"/>
</dbReference>
<keyword evidence="2" id="KW-0732">Signal</keyword>
<feature type="compositionally biased region" description="Low complexity" evidence="1">
    <location>
        <begin position="143"/>
        <end position="152"/>
    </location>
</feature>
<dbReference type="RefSeq" id="WP_095123254.1">
    <property type="nucleotide sequence ID" value="NZ_LT906454.1"/>
</dbReference>
<dbReference type="AlphaFoldDB" id="A0A239XCM0"/>
<organism evidence="3 4">
    <name type="scientific">Streptococcus acidominimus</name>
    <dbReference type="NCBI Taxonomy" id="1326"/>
    <lineage>
        <taxon>Bacteria</taxon>
        <taxon>Bacillati</taxon>
        <taxon>Bacillota</taxon>
        <taxon>Bacilli</taxon>
        <taxon>Lactobacillales</taxon>
        <taxon>Streptococcaceae</taxon>
        <taxon>Streptococcus</taxon>
    </lineage>
</organism>
<evidence type="ECO:0000313" key="4">
    <source>
        <dbReference type="Proteomes" id="UP000215144"/>
    </source>
</evidence>
<evidence type="ECO:0000256" key="2">
    <source>
        <dbReference type="SAM" id="SignalP"/>
    </source>
</evidence>
<dbReference type="Proteomes" id="UP000215144">
    <property type="component" value="Chromosome 1"/>
</dbReference>
<accession>A0A239XCM0</accession>
<sequence length="168" mass="17269">MKKVFVSLSAVALLAAVATPAFALDNGTTVNTEDHVALGGVYAPEKPELNIDQFLKDGTVEITQKGESVTAPSQTSDLIYDVLKDANGNPVLDENGEATIIAKPATAPTAQGTNLKGGIDKNGNGYVYGNSVTDKEVVESAAKPAAKSVAKADTAKGQKVLPKTSAVK</sequence>
<proteinExistence type="predicted"/>
<name>A0A239XCM0_STRAI</name>
<reference evidence="3 4" key="1">
    <citation type="submission" date="2017-06" db="EMBL/GenBank/DDBJ databases">
        <authorList>
            <consortium name="Pathogen Informatics"/>
        </authorList>
    </citation>
    <scope>NUCLEOTIDE SEQUENCE [LARGE SCALE GENOMIC DNA]</scope>
    <source>
        <strain evidence="3 4">NCTC11291</strain>
    </source>
</reference>
<feature type="region of interest" description="Disordered" evidence="1">
    <location>
        <begin position="143"/>
        <end position="168"/>
    </location>
</feature>
<protein>
    <submittedName>
        <fullName evidence="3">Uncharacterized protein</fullName>
    </submittedName>
</protein>
<dbReference type="KEGG" id="saco:SAME_01749"/>